<evidence type="ECO:0000259" key="1">
    <source>
        <dbReference type="Pfam" id="PF02129"/>
    </source>
</evidence>
<dbReference type="GO" id="GO:0016787">
    <property type="term" value="F:hydrolase activity"/>
    <property type="evidence" value="ECO:0007669"/>
    <property type="project" value="InterPro"/>
</dbReference>
<comment type="caution">
    <text evidence="2">The sequence shown here is derived from an EMBL/GenBank/DDBJ whole genome shotgun (WGS) entry which is preliminary data.</text>
</comment>
<protein>
    <recommendedName>
        <fullName evidence="1">Xaa-Pro dipeptidyl-peptidase-like domain-containing protein</fullName>
    </recommendedName>
</protein>
<dbReference type="PANTHER" id="PTHR47751:SF2">
    <property type="entry name" value="DLTD N-TERMINAL DOMAIN PROTEIN (AFU_ORTHOLOGUE AFUA_8G00380)-RELATED"/>
    <property type="match status" value="1"/>
</dbReference>
<dbReference type="SUPFAM" id="SSF53474">
    <property type="entry name" value="alpha/beta-Hydrolases"/>
    <property type="match status" value="1"/>
</dbReference>
<dbReference type="InterPro" id="IPR000383">
    <property type="entry name" value="Xaa-Pro-like_dom"/>
</dbReference>
<dbReference type="InterPro" id="IPR029058">
    <property type="entry name" value="AB_hydrolase_fold"/>
</dbReference>
<dbReference type="PANTHER" id="PTHR47751">
    <property type="entry name" value="SUPERFAMILY HYDROLASE, PUTATIVE (AFU_ORTHOLOGUE AFUA_2G16580)-RELATED"/>
    <property type="match status" value="1"/>
</dbReference>
<dbReference type="ESTHER" id="9cyan-a0a0c1mvy5">
    <property type="family name" value="Xaa-Pro-like_dom"/>
</dbReference>
<proteinExistence type="predicted"/>
<gene>
    <name evidence="2" type="ORF">DA73_0245235</name>
</gene>
<dbReference type="OrthoDB" id="9805123at2"/>
<reference evidence="2" key="1">
    <citation type="journal article" date="2015" name="Genome Announc.">
        <title>Draft Genome Sequence of Tolypothrix boutellei Strain VB521301.</title>
        <authorList>
            <person name="Chandrababunaidu M.M."/>
            <person name="Singh D."/>
            <person name="Sen D."/>
            <person name="Bhan S."/>
            <person name="Das S."/>
            <person name="Gupta A."/>
            <person name="Adhikary S.P."/>
            <person name="Tripathy S."/>
        </authorList>
    </citation>
    <scope>NUCLEOTIDE SEQUENCE</scope>
    <source>
        <strain evidence="2">VB521301</strain>
    </source>
</reference>
<organism evidence="2">
    <name type="scientific">Tolypothrix bouteillei VB521301</name>
    <dbReference type="NCBI Taxonomy" id="1479485"/>
    <lineage>
        <taxon>Bacteria</taxon>
        <taxon>Bacillati</taxon>
        <taxon>Cyanobacteriota</taxon>
        <taxon>Cyanophyceae</taxon>
        <taxon>Nostocales</taxon>
        <taxon>Tolypothrichaceae</taxon>
        <taxon>Tolypothrix</taxon>
    </lineage>
</organism>
<dbReference type="Gene3D" id="3.40.50.1820">
    <property type="entry name" value="alpha/beta hydrolase"/>
    <property type="match status" value="1"/>
</dbReference>
<accession>A0A0C1MVY5</accession>
<dbReference type="AlphaFoldDB" id="A0A0C1MVY5"/>
<dbReference type="STRING" id="1479485.DA73_0245235"/>
<feature type="domain" description="Xaa-Pro dipeptidyl-peptidase-like" evidence="1">
    <location>
        <begin position="11"/>
        <end position="141"/>
    </location>
</feature>
<dbReference type="InterPro" id="IPR051411">
    <property type="entry name" value="Polyketide_trans_af380"/>
</dbReference>
<name>A0A0C1MVY5_9CYAN</name>
<dbReference type="Pfam" id="PF02129">
    <property type="entry name" value="Peptidase_S15"/>
    <property type="match status" value="1"/>
</dbReference>
<dbReference type="Gene3D" id="1.10.10.800">
    <property type="match status" value="1"/>
</dbReference>
<dbReference type="EMBL" id="JHEG02000066">
    <property type="protein sequence ID" value="KIE06432.1"/>
    <property type="molecule type" value="Genomic_DNA"/>
</dbReference>
<evidence type="ECO:0000313" key="2">
    <source>
        <dbReference type="EMBL" id="KIE06432.1"/>
    </source>
</evidence>
<sequence>MQRTTSFESKGLKCSVTFYTPDKAASSDRFPAIVMAHGMGLTKEMGLPQFAEKFVQAGFVVSLFDYRYLGASEGEPRGQIIPAEQHEDYRNAITWTQLQNQVDPERIGAWGFSYSGGHVLHLAAFDPRVKAVVAQMPTVNAFLNSRRQVSPLELEGLKKMLSQDRIKRYQTGKISYFPLVAPSGQPSFLATPDAFNWVESTKSASEGRWENQLTFESIEHCLYYEPIPHPEAIFPTPLCLIVGEKDFLAAPDLTASVYAQVAEPKSLTILKGGHFDGFQGEGFEIASTAALNWFEKYLK</sequence>